<organism evidence="1 2">
    <name type="scientific">Lactiplantibacillus mudanjiangensis</name>
    <dbReference type="NCBI Taxonomy" id="1296538"/>
    <lineage>
        <taxon>Bacteria</taxon>
        <taxon>Bacillati</taxon>
        <taxon>Bacillota</taxon>
        <taxon>Bacilli</taxon>
        <taxon>Lactobacillales</taxon>
        <taxon>Lactobacillaceae</taxon>
        <taxon>Lactiplantibacillus</taxon>
    </lineage>
</organism>
<dbReference type="Proteomes" id="UP000289996">
    <property type="component" value="Unassembled WGS sequence"/>
</dbReference>
<evidence type="ECO:0000313" key="2">
    <source>
        <dbReference type="Proteomes" id="UP000289996"/>
    </source>
</evidence>
<proteinExistence type="predicted"/>
<reference evidence="1 2" key="1">
    <citation type="submission" date="2018-11" db="EMBL/GenBank/DDBJ databases">
        <authorList>
            <person name="Wuyts S."/>
        </authorList>
    </citation>
    <scope>NUCLEOTIDE SEQUENCE [LARGE SCALE GENOMIC DNA]</scope>
    <source>
        <strain evidence="1">Lactobacillus mudanjiangensis AMBF249</strain>
    </source>
</reference>
<dbReference type="AlphaFoldDB" id="A0A660DTS4"/>
<name>A0A660DTS4_9LACO</name>
<protein>
    <submittedName>
        <fullName evidence="1">Uncharacterized protein</fullName>
    </submittedName>
</protein>
<sequence length="225" mass="25344">MFKPIMPSTNGTVQIDLKTYQQWQQLTKLLVAAQVESKDRIVKFDAKKLTAALTYGLQLSDSALRAEIVNGSAPSVIPQSRYTLWPRVEGGVDLVWSNGNKTIKKGLLSEIELRQKALIGGDIVSAKINDAKQVSDIRKLDHVNIESELMTLTRAFIESGDMLGMPERLIVTHNNKTTLVDDSGMPYPYVIPQSVVAQMQLQVGDQVDLRWYAHDLMTMRLIWRY</sequence>
<dbReference type="EMBL" id="UYIG01000001">
    <property type="protein sequence ID" value="VDG26849.1"/>
    <property type="molecule type" value="Genomic_DNA"/>
</dbReference>
<evidence type="ECO:0000313" key="1">
    <source>
        <dbReference type="EMBL" id="VDG26849.1"/>
    </source>
</evidence>
<gene>
    <name evidence="1" type="ORF">MUDAN_MDHGFNIF_00249</name>
</gene>
<dbReference type="RefSeq" id="WP_130847818.1">
    <property type="nucleotide sequence ID" value="NZ_UYIE01000152.1"/>
</dbReference>
<dbReference type="OrthoDB" id="2294993at2"/>
<accession>A0A660DTS4</accession>
<keyword evidence="2" id="KW-1185">Reference proteome</keyword>